<name>A0ACD0NYJ6_9BASI</name>
<organism evidence="1 2">
    <name type="scientific">Violaceomyces palustris</name>
    <dbReference type="NCBI Taxonomy" id="1673888"/>
    <lineage>
        <taxon>Eukaryota</taxon>
        <taxon>Fungi</taxon>
        <taxon>Dikarya</taxon>
        <taxon>Basidiomycota</taxon>
        <taxon>Ustilaginomycotina</taxon>
        <taxon>Ustilaginomycetes</taxon>
        <taxon>Violaceomycetales</taxon>
        <taxon>Violaceomycetaceae</taxon>
        <taxon>Violaceomyces</taxon>
    </lineage>
</organism>
<dbReference type="EMBL" id="KZ819892">
    <property type="protein sequence ID" value="PWN50842.1"/>
    <property type="molecule type" value="Genomic_DNA"/>
</dbReference>
<accession>A0ACD0NYJ6</accession>
<reference evidence="1 2" key="1">
    <citation type="journal article" date="2018" name="Mol. Biol. Evol.">
        <title>Broad Genomic Sampling Reveals a Smut Pathogenic Ancestry of the Fungal Clade Ustilaginomycotina.</title>
        <authorList>
            <person name="Kijpornyongpan T."/>
            <person name="Mondo S.J."/>
            <person name="Barry K."/>
            <person name="Sandor L."/>
            <person name="Lee J."/>
            <person name="Lipzen A."/>
            <person name="Pangilinan J."/>
            <person name="LaButti K."/>
            <person name="Hainaut M."/>
            <person name="Henrissat B."/>
            <person name="Grigoriev I.V."/>
            <person name="Spatafora J.W."/>
            <person name="Aime M.C."/>
        </authorList>
    </citation>
    <scope>NUCLEOTIDE SEQUENCE [LARGE SCALE GENOMIC DNA]</scope>
    <source>
        <strain evidence="1 2">SA 807</strain>
    </source>
</reference>
<evidence type="ECO:0000313" key="2">
    <source>
        <dbReference type="Proteomes" id="UP000245626"/>
    </source>
</evidence>
<keyword evidence="2" id="KW-1185">Reference proteome</keyword>
<protein>
    <submittedName>
        <fullName evidence="1">RTA1-domain-containing protein</fullName>
    </submittedName>
</protein>
<proteinExistence type="predicted"/>
<dbReference type="Proteomes" id="UP000245626">
    <property type="component" value="Unassembled WGS sequence"/>
</dbReference>
<gene>
    <name evidence="1" type="ORF">IE53DRAFT_343383</name>
</gene>
<sequence length="310" mass="34098">MDQATFEQMLKRGPYGYQPVLSAPIVFLVIFCFLTLAHGFQAYRSRHQLWVLILPFACFAETVGHALRVYGHFYPMNKDPYIAMQVILVLTPAFLAATHFTILGKISTMFPPSFSMVKPSWILPGFAALDLTSLSIQGGGSGVAATAQIAGKSTRPGGNIVLVGLVLQLIGYIAFNLLLLSFVKKCGRMASETSELDDDKSVLLWDTRMKRFVAAVFVSSLLIFLRSVYRTVEMAVGWSGIIAHSEWTFYSFDAALVSAATLILNLYHPGDHLDAGRVPNWGRDAGFDRDSDAESQEKGKTGSRLGEDLE</sequence>
<evidence type="ECO:0000313" key="1">
    <source>
        <dbReference type="EMBL" id="PWN50842.1"/>
    </source>
</evidence>